<dbReference type="Proteomes" id="UP000289738">
    <property type="component" value="Chromosome A01"/>
</dbReference>
<evidence type="ECO:0000313" key="4">
    <source>
        <dbReference type="EMBL" id="RYR76830.1"/>
    </source>
</evidence>
<organism evidence="4 5">
    <name type="scientific">Arachis hypogaea</name>
    <name type="common">Peanut</name>
    <dbReference type="NCBI Taxonomy" id="3818"/>
    <lineage>
        <taxon>Eukaryota</taxon>
        <taxon>Viridiplantae</taxon>
        <taxon>Streptophyta</taxon>
        <taxon>Embryophyta</taxon>
        <taxon>Tracheophyta</taxon>
        <taxon>Spermatophyta</taxon>
        <taxon>Magnoliopsida</taxon>
        <taxon>eudicotyledons</taxon>
        <taxon>Gunneridae</taxon>
        <taxon>Pentapetalae</taxon>
        <taxon>rosids</taxon>
        <taxon>fabids</taxon>
        <taxon>Fabales</taxon>
        <taxon>Fabaceae</taxon>
        <taxon>Papilionoideae</taxon>
        <taxon>50 kb inversion clade</taxon>
        <taxon>dalbergioids sensu lato</taxon>
        <taxon>Dalbergieae</taxon>
        <taxon>Pterocarpus clade</taxon>
        <taxon>Arachis</taxon>
    </lineage>
</organism>
<evidence type="ECO:0000313" key="5">
    <source>
        <dbReference type="Proteomes" id="UP000289738"/>
    </source>
</evidence>
<dbReference type="GO" id="GO:0005829">
    <property type="term" value="C:cytosol"/>
    <property type="evidence" value="ECO:0007669"/>
    <property type="project" value="TreeGrafter"/>
</dbReference>
<evidence type="ECO:0000259" key="3">
    <source>
        <dbReference type="PROSITE" id="PS50235"/>
    </source>
</evidence>
<name>A0A445EN04_ARAHY</name>
<dbReference type="PROSITE" id="PS50235">
    <property type="entry name" value="USP_3"/>
    <property type="match status" value="1"/>
</dbReference>
<dbReference type="InterPro" id="IPR038765">
    <property type="entry name" value="Papain-like_cys_pep_sf"/>
</dbReference>
<comment type="similarity">
    <text evidence="1">Belongs to the peptidase C19 family.</text>
</comment>
<dbReference type="PROSITE" id="PS00973">
    <property type="entry name" value="USP_2"/>
    <property type="match status" value="1"/>
</dbReference>
<dbReference type="InterPro" id="IPR001394">
    <property type="entry name" value="Peptidase_C19_UCH"/>
</dbReference>
<comment type="caution">
    <text evidence="4">The sequence shown here is derived from an EMBL/GenBank/DDBJ whole genome shotgun (WGS) entry which is preliminary data.</text>
</comment>
<dbReference type="Gene3D" id="3.90.70.10">
    <property type="entry name" value="Cysteine proteinases"/>
    <property type="match status" value="1"/>
</dbReference>
<feature type="compositionally biased region" description="Polar residues" evidence="2">
    <location>
        <begin position="925"/>
        <end position="936"/>
    </location>
</feature>
<feature type="region of interest" description="Disordered" evidence="2">
    <location>
        <begin position="565"/>
        <end position="588"/>
    </location>
</feature>
<dbReference type="InterPro" id="IPR028889">
    <property type="entry name" value="USP"/>
</dbReference>
<dbReference type="Pfam" id="PF00443">
    <property type="entry name" value="UCH"/>
    <property type="match status" value="1"/>
</dbReference>
<dbReference type="STRING" id="3818.A0A445EN04"/>
<keyword evidence="5" id="KW-1185">Reference proteome</keyword>
<gene>
    <name evidence="4" type="ORF">Ahy_A01g001363</name>
</gene>
<dbReference type="GO" id="GO:0005634">
    <property type="term" value="C:nucleus"/>
    <property type="evidence" value="ECO:0007669"/>
    <property type="project" value="TreeGrafter"/>
</dbReference>
<dbReference type="AlphaFoldDB" id="A0A445EN04"/>
<dbReference type="SUPFAM" id="SSF54001">
    <property type="entry name" value="Cysteine proteinases"/>
    <property type="match status" value="1"/>
</dbReference>
<feature type="domain" description="USP" evidence="3">
    <location>
        <begin position="137"/>
        <end position="484"/>
    </location>
</feature>
<dbReference type="InterPro" id="IPR018200">
    <property type="entry name" value="USP_CS"/>
</dbReference>
<protein>
    <recommendedName>
        <fullName evidence="3">USP domain-containing protein</fullName>
    </recommendedName>
</protein>
<sequence length="936" mass="104750">MVEASSIQAETFNSLDPSTTSASVLFHREIKFQLAKKPFKGFSSDYHIETLNPTTSEHGTPSSAMSVTPAKRHDGSEFSEFGLDPELSFGITVRKILLLYEKNSGSWVAKSWKYLLPQFGAAVFDPYRASGCISTKRKAQKFMPCCWILCSMCNTESCKSCTACIWKNIIPRGSGWESAVYPYPSSITYFHISVKFVLPNLRSGISRNFQNARQEDAHEYMVNLLESMHKCCLPSGVPSESPSAYEKSFVHKIFGGHLRSQVKCQQCSFCSNKFDPFLDLSLEIFKAESLQKALANFTAAEWLDGGERQYNCQRCKQKVRALKQLTVHKAPYVLTIHLKRFHAHNPGQKIKKKVRFDCALDLKPFVSGSYEGDVKYSLYGVLVHSGSSTHSGHYYCYVRTSNDMWYTLDDNRVLQISISFSSDVQEKLRVAVLVNVVWSYYQSYMNIVSLNCHFNPFALMHQVYNVSEREVLNQQAYMLFYVRDRKNIVSRKSVDIIKKENGNRDSAAANQVLKGLSNGLAENKSCEPSLNAKAQIKMSNFDSSVVSFTKYSLVQPKSCPSLAGSFVQNKKPISDPSSKEQPHKGSQGGLSIVGLEHECLSTLDNSRKENSLPSCVKSLVDPAGDNTDKNVISKDVKNESLLSALTFSSPQTSAVHRTNGSSQFHKVEVSTAASMCDATVSIECKNSIGCQGLVPNESANSSLTKESVNQKTMKKPKKKFLKYRPLRMHICSSLLLMTVLSSRKKIHKRKKIHRRSKCHNLKKKNMDKLSSNVGPSDDGTVIEKLVEGEFQRRVNQNSAVLATAAQGGNTSSSGSATNQFEGRQVHSLQDGKRDKMHNKFMSIPSRGLEETVVARWDDVELPRSQLLESRNNNPVTIGYVGDEWDEEYDKGKRKKLRSNKPSFGGPNLFQEIATEKSKSKKAKLDQSSSGNLPFRI</sequence>
<dbReference type="GO" id="GO:0016579">
    <property type="term" value="P:protein deubiquitination"/>
    <property type="evidence" value="ECO:0007669"/>
    <property type="project" value="InterPro"/>
</dbReference>
<reference evidence="4 5" key="1">
    <citation type="submission" date="2019-01" db="EMBL/GenBank/DDBJ databases">
        <title>Sequencing of cultivated peanut Arachis hypogaea provides insights into genome evolution and oil improvement.</title>
        <authorList>
            <person name="Chen X."/>
        </authorList>
    </citation>
    <scope>NUCLEOTIDE SEQUENCE [LARGE SCALE GENOMIC DNA]</scope>
    <source>
        <strain evidence="5">cv. Fuhuasheng</strain>
        <tissue evidence="4">Leaves</tissue>
    </source>
</reference>
<proteinExistence type="inferred from homology"/>
<accession>A0A445EN04</accession>
<dbReference type="PANTHER" id="PTHR24006:SF663">
    <property type="entry name" value="UBIQUITIN CARBOXYL-TERMINAL HYDROLASE 23"/>
    <property type="match status" value="1"/>
</dbReference>
<dbReference type="PANTHER" id="PTHR24006">
    <property type="entry name" value="UBIQUITIN CARBOXYL-TERMINAL HYDROLASE"/>
    <property type="match status" value="1"/>
</dbReference>
<feature type="compositionally biased region" description="Low complexity" evidence="2">
    <location>
        <begin position="806"/>
        <end position="819"/>
    </location>
</feature>
<dbReference type="GO" id="GO:0004843">
    <property type="term" value="F:cysteine-type deubiquitinase activity"/>
    <property type="evidence" value="ECO:0007669"/>
    <property type="project" value="InterPro"/>
</dbReference>
<evidence type="ECO:0000256" key="1">
    <source>
        <dbReference type="ARBA" id="ARBA00009085"/>
    </source>
</evidence>
<dbReference type="InterPro" id="IPR050164">
    <property type="entry name" value="Peptidase_C19"/>
</dbReference>
<feature type="region of interest" description="Disordered" evidence="2">
    <location>
        <begin position="914"/>
        <end position="936"/>
    </location>
</feature>
<feature type="region of interest" description="Disordered" evidence="2">
    <location>
        <begin position="806"/>
        <end position="836"/>
    </location>
</feature>
<dbReference type="EMBL" id="SDMP01000001">
    <property type="protein sequence ID" value="RYR76830.1"/>
    <property type="molecule type" value="Genomic_DNA"/>
</dbReference>
<evidence type="ECO:0000256" key="2">
    <source>
        <dbReference type="SAM" id="MobiDB-lite"/>
    </source>
</evidence>